<dbReference type="EMBL" id="JBGFUD010004377">
    <property type="protein sequence ID" value="MFH4979581.1"/>
    <property type="molecule type" value="Genomic_DNA"/>
</dbReference>
<protein>
    <submittedName>
        <fullName evidence="2">Uncharacterized protein</fullName>
    </submittedName>
</protein>
<gene>
    <name evidence="2" type="ORF">AB6A40_006290</name>
</gene>
<dbReference type="Proteomes" id="UP001608902">
    <property type="component" value="Unassembled WGS sequence"/>
</dbReference>
<evidence type="ECO:0000313" key="3">
    <source>
        <dbReference type="Proteomes" id="UP001608902"/>
    </source>
</evidence>
<dbReference type="InterPro" id="IPR039460">
    <property type="entry name" value="SUPT7L/Spt7"/>
</dbReference>
<evidence type="ECO:0000313" key="2">
    <source>
        <dbReference type="EMBL" id="MFH4979581.1"/>
    </source>
</evidence>
<evidence type="ECO:0000256" key="1">
    <source>
        <dbReference type="SAM" id="MobiDB-lite"/>
    </source>
</evidence>
<comment type="caution">
    <text evidence="2">The sequence shown here is derived from an EMBL/GenBank/DDBJ whole genome shotgun (WGS) entry which is preliminary data.</text>
</comment>
<dbReference type="AlphaFoldDB" id="A0ABD6EIM3"/>
<feature type="region of interest" description="Disordered" evidence="1">
    <location>
        <begin position="1"/>
        <end position="50"/>
    </location>
</feature>
<organism evidence="2 3">
    <name type="scientific">Gnathostoma spinigerum</name>
    <dbReference type="NCBI Taxonomy" id="75299"/>
    <lineage>
        <taxon>Eukaryota</taxon>
        <taxon>Metazoa</taxon>
        <taxon>Ecdysozoa</taxon>
        <taxon>Nematoda</taxon>
        <taxon>Chromadorea</taxon>
        <taxon>Rhabditida</taxon>
        <taxon>Spirurina</taxon>
        <taxon>Gnathostomatomorpha</taxon>
        <taxon>Gnathostomatoidea</taxon>
        <taxon>Gnathostomatidae</taxon>
        <taxon>Gnathostoma</taxon>
    </lineage>
</organism>
<dbReference type="PANTHER" id="PTHR28598">
    <property type="entry name" value="STAGA COMPLEX 65 SUBUNIT GAMMA"/>
    <property type="match status" value="1"/>
</dbReference>
<sequence length="288" mass="33299">MDSKEVSGGTPSTSNQSTSRRRSPSINKRYFGEESDIPYDRLRPTQPPPPYEFLLERCDEMVDPLPPPQESTMITIYYDPVVLHTVALMQYFRMLNQPDMSADRIGPVPEESLHKPTLSLIQQHMSQQLSSETVHTILLKGIAFLAAQIGFDEVDLSILNVLTRIVSDKICTMWNNLKTSHERRLEKRETAFPSAVMHALRLEKINNIMELRDFYDQRFRKRRNNILTICENGREELLKPTDRRMGRKRRAPYNDEIDCRSPCTSASDVHNIDIFDDVDSGEINFLEP</sequence>
<reference evidence="2 3" key="1">
    <citation type="submission" date="2024-08" db="EMBL/GenBank/DDBJ databases">
        <title>Gnathostoma spinigerum genome.</title>
        <authorList>
            <person name="Gonzalez-Bertolin B."/>
            <person name="Monzon S."/>
            <person name="Zaballos A."/>
            <person name="Jimenez P."/>
            <person name="Dekumyoy P."/>
            <person name="Varona S."/>
            <person name="Cuesta I."/>
            <person name="Sumanam S."/>
            <person name="Adisakwattana P."/>
            <person name="Gasser R.B."/>
            <person name="Hernandez-Gonzalez A."/>
            <person name="Young N.D."/>
            <person name="Perteguer M.J."/>
        </authorList>
    </citation>
    <scope>NUCLEOTIDE SEQUENCE [LARGE SCALE GENOMIC DNA]</scope>
    <source>
        <strain evidence="2">AL3</strain>
        <tissue evidence="2">Liver</tissue>
    </source>
</reference>
<proteinExistence type="predicted"/>
<dbReference type="PANTHER" id="PTHR28598:SF1">
    <property type="entry name" value="STAGA COMPLEX 65 SUBUNIT GAMMA"/>
    <property type="match status" value="1"/>
</dbReference>
<name>A0ABD6EIM3_9BILA</name>
<keyword evidence="3" id="KW-1185">Reference proteome</keyword>
<accession>A0ABD6EIM3</accession>